<dbReference type="InterPro" id="IPR038702">
    <property type="entry name" value="Na/K_ATPase_sub_beta_sf"/>
</dbReference>
<evidence type="ECO:0000313" key="8">
    <source>
        <dbReference type="EMBL" id="KAF8788508.1"/>
    </source>
</evidence>
<dbReference type="Pfam" id="PF00287">
    <property type="entry name" value="Na_K-ATPase"/>
    <property type="match status" value="1"/>
</dbReference>
<feature type="transmembrane region" description="Helical" evidence="7">
    <location>
        <begin position="36"/>
        <end position="57"/>
    </location>
</feature>
<keyword evidence="4" id="KW-0735">Signal-anchor</keyword>
<dbReference type="PANTHER" id="PTHR11523:SF28">
    <property type="entry name" value="NA_K-ATPASE BETA SUBUNIT ISOFORM 4-RELATED"/>
    <property type="match status" value="1"/>
</dbReference>
<evidence type="ECO:0000256" key="7">
    <source>
        <dbReference type="SAM" id="Phobius"/>
    </source>
</evidence>
<evidence type="ECO:0000256" key="6">
    <source>
        <dbReference type="ARBA" id="ARBA00023136"/>
    </source>
</evidence>
<keyword evidence="5 7" id="KW-1133">Transmembrane helix</keyword>
<dbReference type="GO" id="GO:0006883">
    <property type="term" value="P:intracellular sodium ion homeostasis"/>
    <property type="evidence" value="ECO:0007669"/>
    <property type="project" value="TreeGrafter"/>
</dbReference>
<gene>
    <name evidence="8" type="ORF">HNY73_006541</name>
</gene>
<evidence type="ECO:0000256" key="2">
    <source>
        <dbReference type="ARBA" id="ARBA00005876"/>
    </source>
</evidence>
<dbReference type="Proteomes" id="UP000807504">
    <property type="component" value="Unassembled WGS sequence"/>
</dbReference>
<dbReference type="GO" id="GO:0001671">
    <property type="term" value="F:ATPase activator activity"/>
    <property type="evidence" value="ECO:0007669"/>
    <property type="project" value="TreeGrafter"/>
</dbReference>
<dbReference type="InterPro" id="IPR000402">
    <property type="entry name" value="Na/K_ATPase_sub_beta"/>
</dbReference>
<comment type="caution">
    <text evidence="8">The sequence shown here is derived from an EMBL/GenBank/DDBJ whole genome shotgun (WGS) entry which is preliminary data.</text>
</comment>
<reference evidence="8" key="1">
    <citation type="journal article" date="2020" name="bioRxiv">
        <title>Chromosome-level reference genome of the European wasp spider Argiope bruennichi: a resource for studies on range expansion and evolutionary adaptation.</title>
        <authorList>
            <person name="Sheffer M.M."/>
            <person name="Hoppe A."/>
            <person name="Krehenwinkel H."/>
            <person name="Uhl G."/>
            <person name="Kuss A.W."/>
            <person name="Jensen L."/>
            <person name="Jensen C."/>
            <person name="Gillespie R.G."/>
            <person name="Hoff K.J."/>
            <person name="Prost S."/>
        </authorList>
    </citation>
    <scope>NUCLEOTIDE SEQUENCE</scope>
</reference>
<proteinExistence type="inferred from homology"/>
<evidence type="ECO:0000256" key="3">
    <source>
        <dbReference type="ARBA" id="ARBA00022692"/>
    </source>
</evidence>
<dbReference type="GO" id="GO:1990573">
    <property type="term" value="P:potassium ion import across plasma membrane"/>
    <property type="evidence" value="ECO:0007669"/>
    <property type="project" value="TreeGrafter"/>
</dbReference>
<dbReference type="EMBL" id="JABXBU010000012">
    <property type="protein sequence ID" value="KAF8788508.1"/>
    <property type="molecule type" value="Genomic_DNA"/>
</dbReference>
<evidence type="ECO:0000313" key="9">
    <source>
        <dbReference type="Proteomes" id="UP000807504"/>
    </source>
</evidence>
<reference evidence="8" key="2">
    <citation type="submission" date="2020-06" db="EMBL/GenBank/DDBJ databases">
        <authorList>
            <person name="Sheffer M."/>
        </authorList>
    </citation>
    <scope>NUCLEOTIDE SEQUENCE</scope>
</reference>
<accession>A0A8T0FE40</accession>
<keyword evidence="9" id="KW-1185">Reference proteome</keyword>
<evidence type="ECO:0000256" key="4">
    <source>
        <dbReference type="ARBA" id="ARBA00022968"/>
    </source>
</evidence>
<protein>
    <submittedName>
        <fullName evidence="8">Sodium/potassium-transporting ATPase subunit like protein</fullName>
    </submittedName>
</protein>
<comment type="subcellular location">
    <subcellularLocation>
        <location evidence="1">Membrane</location>
        <topology evidence="1">Single-pass type II membrane protein</topology>
    </subcellularLocation>
</comment>
<keyword evidence="3 7" id="KW-0812">Transmembrane</keyword>
<dbReference type="PANTHER" id="PTHR11523">
    <property type="entry name" value="SODIUM/POTASSIUM-DEPENDENT ATPASE BETA SUBUNIT"/>
    <property type="match status" value="1"/>
</dbReference>
<keyword evidence="6 7" id="KW-0472">Membrane</keyword>
<evidence type="ECO:0000256" key="1">
    <source>
        <dbReference type="ARBA" id="ARBA00004606"/>
    </source>
</evidence>
<name>A0A8T0FE40_ARGBR</name>
<organism evidence="8 9">
    <name type="scientific">Argiope bruennichi</name>
    <name type="common">Wasp spider</name>
    <name type="synonym">Aranea bruennichi</name>
    <dbReference type="NCBI Taxonomy" id="94029"/>
    <lineage>
        <taxon>Eukaryota</taxon>
        <taxon>Metazoa</taxon>
        <taxon>Ecdysozoa</taxon>
        <taxon>Arthropoda</taxon>
        <taxon>Chelicerata</taxon>
        <taxon>Arachnida</taxon>
        <taxon>Araneae</taxon>
        <taxon>Araneomorphae</taxon>
        <taxon>Entelegynae</taxon>
        <taxon>Araneoidea</taxon>
        <taxon>Araneidae</taxon>
        <taxon>Argiope</taxon>
    </lineage>
</organism>
<dbReference type="GO" id="GO:0036376">
    <property type="term" value="P:sodium ion export across plasma membrane"/>
    <property type="evidence" value="ECO:0007669"/>
    <property type="project" value="TreeGrafter"/>
</dbReference>
<dbReference type="GO" id="GO:0005890">
    <property type="term" value="C:sodium:potassium-exchanging ATPase complex"/>
    <property type="evidence" value="ECO:0007669"/>
    <property type="project" value="InterPro"/>
</dbReference>
<comment type="similarity">
    <text evidence="2">Belongs to the X(+)/potassium ATPases subunit beta family.</text>
</comment>
<dbReference type="AlphaFoldDB" id="A0A8T0FE40"/>
<dbReference type="GO" id="GO:0030007">
    <property type="term" value="P:intracellular potassium ion homeostasis"/>
    <property type="evidence" value="ECO:0007669"/>
    <property type="project" value="TreeGrafter"/>
</dbReference>
<dbReference type="Gene3D" id="2.60.40.1660">
    <property type="entry name" value="Na, k-atpase alpha subunit"/>
    <property type="match status" value="1"/>
</dbReference>
<sequence length="290" mass="32957">MHHSQSYPVTTVQVNLPQPHVSYSTKSQNSTLCSGWCAFVMAGVFASAFLICVYVFGGHKIFLVGVDPSTDLVLIMKQGSLEVYPFLMRTDVGIESRYLSYLPPKNFTQAVNSLDALFQAYPAKHDDRYRNCWLENPSAENPCFFDATWLAEVCTRQNSYGYEEREGYYSPCFVMRLEQTGDWRPRFSDHIPTDTADHYDPGFSPVHCYAHGDRGQDLSPNITIYPNKGFSHLFFPSSKFNPERYLLPMVAVKLHRIPKGRNLTVECSVVTPNAFFLWNNGKAAIRFEAA</sequence>
<evidence type="ECO:0000256" key="5">
    <source>
        <dbReference type="ARBA" id="ARBA00022989"/>
    </source>
</evidence>